<evidence type="ECO:0000256" key="5">
    <source>
        <dbReference type="ARBA" id="ARBA00030001"/>
    </source>
</evidence>
<comment type="similarity">
    <text evidence="2">Belongs to the CRISPR system Cmr5 family.</text>
</comment>
<dbReference type="RefSeq" id="WP_085497084.1">
    <property type="nucleotide sequence ID" value="NZ_FXAZ01000006.1"/>
</dbReference>
<accession>A0A1X7LQC5</accession>
<dbReference type="InterPro" id="IPR010160">
    <property type="entry name" value="CRISPR-assoc_prot_Cmr5"/>
</dbReference>
<comment type="subcellular location">
    <subcellularLocation>
        <location evidence="1">Cytoplasm</location>
    </subcellularLocation>
</comment>
<dbReference type="STRING" id="1852522.SAMN06295960_3920"/>
<dbReference type="SUPFAM" id="SSF158568">
    <property type="entry name" value="AF1862-like"/>
    <property type="match status" value="1"/>
</dbReference>
<name>A0A1X7LQC5_9BACL</name>
<keyword evidence="3" id="KW-0963">Cytoplasm</keyword>
<protein>
    <recommendedName>
        <fullName evidence="5">CRISPR type III-B/RAMP module-associated protein Cmr5</fullName>
    </recommendedName>
</protein>
<dbReference type="GO" id="GO:0051607">
    <property type="term" value="P:defense response to virus"/>
    <property type="evidence" value="ECO:0007669"/>
    <property type="project" value="UniProtKB-KW"/>
</dbReference>
<evidence type="ECO:0000313" key="6">
    <source>
        <dbReference type="EMBL" id="SMG55452.1"/>
    </source>
</evidence>
<keyword evidence="7" id="KW-1185">Reference proteome</keyword>
<sequence length="125" mass="14514">MKSIDHHYAKVAYQCVMQQSEATGSEAESYGRLCHKFPSMVMLNGLRLTATYFYSNHKEDPAYLRYLEDMGQALNFAEWNNIPDAEYRHLSRNALQASIWFKRYAEAILHVNAEQISLYKEGAQK</sequence>
<dbReference type="OrthoDB" id="32929at2"/>
<dbReference type="NCBIfam" id="TIGR01881">
    <property type="entry name" value="cas_Cmr5"/>
    <property type="match status" value="1"/>
</dbReference>
<organism evidence="6 7">
    <name type="scientific">Paenibacillus aquistagni</name>
    <dbReference type="NCBI Taxonomy" id="1852522"/>
    <lineage>
        <taxon>Bacteria</taxon>
        <taxon>Bacillati</taxon>
        <taxon>Bacillota</taxon>
        <taxon>Bacilli</taxon>
        <taxon>Bacillales</taxon>
        <taxon>Paenibacillaceae</taxon>
        <taxon>Paenibacillus</taxon>
    </lineage>
</organism>
<dbReference type="EMBL" id="FXAZ01000006">
    <property type="protein sequence ID" value="SMG55452.1"/>
    <property type="molecule type" value="Genomic_DNA"/>
</dbReference>
<proteinExistence type="inferred from homology"/>
<keyword evidence="4" id="KW-0051">Antiviral defense</keyword>
<evidence type="ECO:0000256" key="2">
    <source>
        <dbReference type="ARBA" id="ARBA00006161"/>
    </source>
</evidence>
<dbReference type="Proteomes" id="UP000193834">
    <property type="component" value="Unassembled WGS sequence"/>
</dbReference>
<gene>
    <name evidence="6" type="ORF">SAMN06295960_3920</name>
</gene>
<dbReference type="AlphaFoldDB" id="A0A1X7LQC5"/>
<evidence type="ECO:0000313" key="7">
    <source>
        <dbReference type="Proteomes" id="UP000193834"/>
    </source>
</evidence>
<dbReference type="Gene3D" id="1.10.520.30">
    <property type="entry name" value="AF1862-like domain"/>
    <property type="match status" value="1"/>
</dbReference>
<evidence type="ECO:0000256" key="1">
    <source>
        <dbReference type="ARBA" id="ARBA00004496"/>
    </source>
</evidence>
<dbReference type="GO" id="GO:0005737">
    <property type="term" value="C:cytoplasm"/>
    <property type="evidence" value="ECO:0007669"/>
    <property type="project" value="UniProtKB-SubCell"/>
</dbReference>
<reference evidence="6 7" key="1">
    <citation type="submission" date="2017-04" db="EMBL/GenBank/DDBJ databases">
        <authorList>
            <person name="Afonso C.L."/>
            <person name="Miller P.J."/>
            <person name="Scott M.A."/>
            <person name="Spackman E."/>
            <person name="Goraichik I."/>
            <person name="Dimitrov K.M."/>
            <person name="Suarez D.L."/>
            <person name="Swayne D.E."/>
        </authorList>
    </citation>
    <scope>NUCLEOTIDE SEQUENCE [LARGE SCALE GENOMIC DNA]</scope>
    <source>
        <strain evidence="6 7">11</strain>
    </source>
</reference>
<evidence type="ECO:0000256" key="4">
    <source>
        <dbReference type="ARBA" id="ARBA00023118"/>
    </source>
</evidence>
<dbReference type="Pfam" id="PF09701">
    <property type="entry name" value="Cas_Cmr5"/>
    <property type="match status" value="1"/>
</dbReference>
<evidence type="ECO:0000256" key="3">
    <source>
        <dbReference type="ARBA" id="ARBA00022490"/>
    </source>
</evidence>
<dbReference type="InterPro" id="IPR023101">
    <property type="entry name" value="AF1862-like_dom_sf"/>
</dbReference>